<reference evidence="3" key="1">
    <citation type="submission" date="2020-11" db="EMBL/GenBank/DDBJ databases">
        <title>Novosphingobium aureum sp. nov., a marine bacterium isolated from sediment of a salt flat.</title>
        <authorList>
            <person name="Yoo Y."/>
            <person name="Kim J.-J."/>
        </authorList>
    </citation>
    <scope>NUCLEOTIDE SEQUENCE</scope>
    <source>
        <strain evidence="3">YJ-S2-02</strain>
    </source>
</reference>
<dbReference type="Pfam" id="PF07486">
    <property type="entry name" value="Hydrolase_2"/>
    <property type="match status" value="1"/>
</dbReference>
<feature type="domain" description="Cell wall hydrolase SleB" evidence="2">
    <location>
        <begin position="119"/>
        <end position="221"/>
    </location>
</feature>
<dbReference type="GO" id="GO:0016787">
    <property type="term" value="F:hydrolase activity"/>
    <property type="evidence" value="ECO:0007669"/>
    <property type="project" value="UniProtKB-KW"/>
</dbReference>
<evidence type="ECO:0000313" key="3">
    <source>
        <dbReference type="EMBL" id="MBH0111446.1"/>
    </source>
</evidence>
<proteinExistence type="predicted"/>
<evidence type="ECO:0000259" key="2">
    <source>
        <dbReference type="Pfam" id="PF07486"/>
    </source>
</evidence>
<name>A0A931MJY7_9SPHN</name>
<keyword evidence="1" id="KW-0732">Signal</keyword>
<protein>
    <submittedName>
        <fullName evidence="3">Cell wall hydrolase</fullName>
    </submittedName>
</protein>
<dbReference type="AlphaFoldDB" id="A0A931MJY7"/>
<evidence type="ECO:0000256" key="1">
    <source>
        <dbReference type="SAM" id="SignalP"/>
    </source>
</evidence>
<dbReference type="EMBL" id="JADZGI010000001">
    <property type="protein sequence ID" value="MBH0111446.1"/>
    <property type="molecule type" value="Genomic_DNA"/>
</dbReference>
<evidence type="ECO:0000313" key="4">
    <source>
        <dbReference type="Proteomes" id="UP000617634"/>
    </source>
</evidence>
<dbReference type="InterPro" id="IPR011105">
    <property type="entry name" value="Cell_wall_hydrolase_SleB"/>
</dbReference>
<dbReference type="Proteomes" id="UP000617634">
    <property type="component" value="Unassembled WGS sequence"/>
</dbReference>
<comment type="caution">
    <text evidence="3">The sequence shown here is derived from an EMBL/GenBank/DDBJ whole genome shotgun (WGS) entry which is preliminary data.</text>
</comment>
<feature type="chain" id="PRO_5037392092" evidence="1">
    <location>
        <begin position="21"/>
        <end position="222"/>
    </location>
</feature>
<keyword evidence="3" id="KW-0378">Hydrolase</keyword>
<sequence>MRTKVEWASAVALVATVVTAVVSTQGSGAAASDSEPVMAAQDPQNTISAPAQDAAVRFVSQPVVQSLEAEAAPQDTMADAGVVYEAATLSELVDRQTMPAQVSRQMRCLAGGIYFESRGESLEGQLAVGRVIINRARSSRFPDNYCDVIYQRSQFSFVRGRKMPHIREKSKNWRRAVAIAQIALDDSWKNPAKGALFFHAARISPNWRLTRLARVDNHIFYR</sequence>
<gene>
    <name evidence="3" type="ORF">I5E68_00590</name>
</gene>
<dbReference type="RefSeq" id="WP_197159813.1">
    <property type="nucleotide sequence ID" value="NZ_JADZGI010000001.1"/>
</dbReference>
<dbReference type="InterPro" id="IPR042047">
    <property type="entry name" value="SleB_dom1"/>
</dbReference>
<feature type="signal peptide" evidence="1">
    <location>
        <begin position="1"/>
        <end position="20"/>
    </location>
</feature>
<organism evidence="3 4">
    <name type="scientific">Novosphingobium aureum</name>
    <dbReference type="NCBI Taxonomy" id="2792964"/>
    <lineage>
        <taxon>Bacteria</taxon>
        <taxon>Pseudomonadati</taxon>
        <taxon>Pseudomonadota</taxon>
        <taxon>Alphaproteobacteria</taxon>
        <taxon>Sphingomonadales</taxon>
        <taxon>Sphingomonadaceae</taxon>
        <taxon>Novosphingobium</taxon>
    </lineage>
</organism>
<dbReference type="Gene3D" id="1.10.10.2520">
    <property type="entry name" value="Cell wall hydrolase SleB, domain 1"/>
    <property type="match status" value="1"/>
</dbReference>
<accession>A0A931MJY7</accession>
<keyword evidence="4" id="KW-1185">Reference proteome</keyword>